<accession>A0AAV5K7J8</accession>
<comment type="caution">
    <text evidence="2">The sequence shown here is derived from an EMBL/GenBank/DDBJ whole genome shotgun (WGS) entry which is preliminary data.</text>
</comment>
<evidence type="ECO:0000256" key="1">
    <source>
        <dbReference type="SAM" id="MobiDB-lite"/>
    </source>
</evidence>
<sequence>MLEPQGFLAVQAWLEPPCAPPSDDPPGSIWRLSLSPADLVRGSLFFWVVCGFGGGHSIRQLLGGVARGGSQIWQPRDPPAASAGSGLCIGIREPGAPSTWVD</sequence>
<protein>
    <submittedName>
        <fullName evidence="2">Uncharacterized protein</fullName>
    </submittedName>
</protein>
<gene>
    <name evidence="2" type="ORF">SLEP1_g29433</name>
</gene>
<name>A0AAV5K7J8_9ROSI</name>
<evidence type="ECO:0000313" key="2">
    <source>
        <dbReference type="EMBL" id="GKV19140.1"/>
    </source>
</evidence>
<reference evidence="2 3" key="1">
    <citation type="journal article" date="2021" name="Commun. Biol.">
        <title>The genome of Shorea leprosula (Dipterocarpaceae) highlights the ecological relevance of drought in aseasonal tropical rainforests.</title>
        <authorList>
            <person name="Ng K.K.S."/>
            <person name="Kobayashi M.J."/>
            <person name="Fawcett J.A."/>
            <person name="Hatakeyama M."/>
            <person name="Paape T."/>
            <person name="Ng C.H."/>
            <person name="Ang C.C."/>
            <person name="Tnah L.H."/>
            <person name="Lee C.T."/>
            <person name="Nishiyama T."/>
            <person name="Sese J."/>
            <person name="O'Brien M.J."/>
            <person name="Copetti D."/>
            <person name="Mohd Noor M.I."/>
            <person name="Ong R.C."/>
            <person name="Putra M."/>
            <person name="Sireger I.Z."/>
            <person name="Indrioko S."/>
            <person name="Kosugi Y."/>
            <person name="Izuno A."/>
            <person name="Isagi Y."/>
            <person name="Lee S.L."/>
            <person name="Shimizu K.K."/>
        </authorList>
    </citation>
    <scope>NUCLEOTIDE SEQUENCE [LARGE SCALE GENOMIC DNA]</scope>
    <source>
        <strain evidence="2">214</strain>
    </source>
</reference>
<dbReference type="Proteomes" id="UP001054252">
    <property type="component" value="Unassembled WGS sequence"/>
</dbReference>
<proteinExistence type="predicted"/>
<dbReference type="AlphaFoldDB" id="A0AAV5K7J8"/>
<feature type="region of interest" description="Disordered" evidence="1">
    <location>
        <begin position="73"/>
        <end position="102"/>
    </location>
</feature>
<keyword evidence="3" id="KW-1185">Reference proteome</keyword>
<dbReference type="EMBL" id="BPVZ01000052">
    <property type="protein sequence ID" value="GKV19140.1"/>
    <property type="molecule type" value="Genomic_DNA"/>
</dbReference>
<organism evidence="2 3">
    <name type="scientific">Rubroshorea leprosula</name>
    <dbReference type="NCBI Taxonomy" id="152421"/>
    <lineage>
        <taxon>Eukaryota</taxon>
        <taxon>Viridiplantae</taxon>
        <taxon>Streptophyta</taxon>
        <taxon>Embryophyta</taxon>
        <taxon>Tracheophyta</taxon>
        <taxon>Spermatophyta</taxon>
        <taxon>Magnoliopsida</taxon>
        <taxon>eudicotyledons</taxon>
        <taxon>Gunneridae</taxon>
        <taxon>Pentapetalae</taxon>
        <taxon>rosids</taxon>
        <taxon>malvids</taxon>
        <taxon>Malvales</taxon>
        <taxon>Dipterocarpaceae</taxon>
        <taxon>Rubroshorea</taxon>
    </lineage>
</organism>
<evidence type="ECO:0000313" key="3">
    <source>
        <dbReference type="Proteomes" id="UP001054252"/>
    </source>
</evidence>